<proteinExistence type="predicted"/>
<dbReference type="PROSITE" id="PS50157">
    <property type="entry name" value="ZINC_FINGER_C2H2_2"/>
    <property type="match status" value="1"/>
</dbReference>
<accession>A0A9P5YZE9</accession>
<gene>
    <name evidence="4" type="ORF">BDN70DRAFT_921982</name>
</gene>
<evidence type="ECO:0000313" key="5">
    <source>
        <dbReference type="Proteomes" id="UP000807469"/>
    </source>
</evidence>
<dbReference type="AlphaFoldDB" id="A0A9P5YZE9"/>
<keyword evidence="1" id="KW-0479">Metal-binding</keyword>
<dbReference type="Gene3D" id="3.30.160.60">
    <property type="entry name" value="Classic Zinc Finger"/>
    <property type="match status" value="1"/>
</dbReference>
<evidence type="ECO:0000313" key="4">
    <source>
        <dbReference type="EMBL" id="KAF9478309.1"/>
    </source>
</evidence>
<organism evidence="4 5">
    <name type="scientific">Pholiota conissans</name>
    <dbReference type="NCBI Taxonomy" id="109636"/>
    <lineage>
        <taxon>Eukaryota</taxon>
        <taxon>Fungi</taxon>
        <taxon>Dikarya</taxon>
        <taxon>Basidiomycota</taxon>
        <taxon>Agaricomycotina</taxon>
        <taxon>Agaricomycetes</taxon>
        <taxon>Agaricomycetidae</taxon>
        <taxon>Agaricales</taxon>
        <taxon>Agaricineae</taxon>
        <taxon>Strophariaceae</taxon>
        <taxon>Pholiota</taxon>
    </lineage>
</organism>
<protein>
    <recommendedName>
        <fullName evidence="3">C2H2-type domain-containing protein</fullName>
    </recommendedName>
</protein>
<feature type="region of interest" description="Disordered" evidence="2">
    <location>
        <begin position="353"/>
        <end position="377"/>
    </location>
</feature>
<feature type="compositionally biased region" description="Low complexity" evidence="2">
    <location>
        <begin position="239"/>
        <end position="250"/>
    </location>
</feature>
<evidence type="ECO:0000259" key="3">
    <source>
        <dbReference type="PROSITE" id="PS50157"/>
    </source>
</evidence>
<comment type="caution">
    <text evidence="4">The sequence shown here is derived from an EMBL/GenBank/DDBJ whole genome shotgun (WGS) entry which is preliminary data.</text>
</comment>
<dbReference type="GO" id="GO:0008270">
    <property type="term" value="F:zinc ion binding"/>
    <property type="evidence" value="ECO:0007669"/>
    <property type="project" value="UniProtKB-KW"/>
</dbReference>
<reference evidence="4" key="1">
    <citation type="submission" date="2020-11" db="EMBL/GenBank/DDBJ databases">
        <authorList>
            <consortium name="DOE Joint Genome Institute"/>
            <person name="Ahrendt S."/>
            <person name="Riley R."/>
            <person name="Andreopoulos W."/>
            <person name="Labutti K."/>
            <person name="Pangilinan J."/>
            <person name="Ruiz-Duenas F.J."/>
            <person name="Barrasa J.M."/>
            <person name="Sanchez-Garcia M."/>
            <person name="Camarero S."/>
            <person name="Miyauchi S."/>
            <person name="Serrano A."/>
            <person name="Linde D."/>
            <person name="Babiker R."/>
            <person name="Drula E."/>
            <person name="Ayuso-Fernandez I."/>
            <person name="Pacheco R."/>
            <person name="Padilla G."/>
            <person name="Ferreira P."/>
            <person name="Barriuso J."/>
            <person name="Kellner H."/>
            <person name="Castanera R."/>
            <person name="Alfaro M."/>
            <person name="Ramirez L."/>
            <person name="Pisabarro A.G."/>
            <person name="Kuo A."/>
            <person name="Tritt A."/>
            <person name="Lipzen A."/>
            <person name="He G."/>
            <person name="Yan M."/>
            <person name="Ng V."/>
            <person name="Cullen D."/>
            <person name="Martin F."/>
            <person name="Rosso M.-N."/>
            <person name="Henrissat B."/>
            <person name="Hibbett D."/>
            <person name="Martinez A.T."/>
            <person name="Grigoriev I.V."/>
        </authorList>
    </citation>
    <scope>NUCLEOTIDE SEQUENCE</scope>
    <source>
        <strain evidence="4">CIRM-BRFM 674</strain>
    </source>
</reference>
<feature type="domain" description="C2H2-type" evidence="3">
    <location>
        <begin position="328"/>
        <end position="358"/>
    </location>
</feature>
<keyword evidence="5" id="KW-1185">Reference proteome</keyword>
<feature type="compositionally biased region" description="Basic residues" evidence="2">
    <location>
        <begin position="363"/>
        <end position="377"/>
    </location>
</feature>
<evidence type="ECO:0000256" key="2">
    <source>
        <dbReference type="SAM" id="MobiDB-lite"/>
    </source>
</evidence>
<name>A0A9P5YZE9_9AGAR</name>
<feature type="region of interest" description="Disordered" evidence="2">
    <location>
        <begin position="233"/>
        <end position="297"/>
    </location>
</feature>
<dbReference type="InterPro" id="IPR013087">
    <property type="entry name" value="Znf_C2H2_type"/>
</dbReference>
<dbReference type="PROSITE" id="PS00028">
    <property type="entry name" value="ZINC_FINGER_C2H2_1"/>
    <property type="match status" value="1"/>
</dbReference>
<dbReference type="EMBL" id="MU155237">
    <property type="protein sequence ID" value="KAF9478309.1"/>
    <property type="molecule type" value="Genomic_DNA"/>
</dbReference>
<keyword evidence="1" id="KW-0863">Zinc-finger</keyword>
<dbReference type="OrthoDB" id="3176823at2759"/>
<dbReference type="SMART" id="SM00355">
    <property type="entry name" value="ZnF_C2H2"/>
    <property type="match status" value="2"/>
</dbReference>
<sequence length="377" mass="41249">MNTTHSFAHLNATIDGDLPNRDDREREYHAIFDLCINTDHSGPEIGSTSNGSGLFSSGVNNDYEYGHEPSIASTSSLQVRNAWAPLIAQHTGAFYQRFSSLSSSSSSTNGEGGIPFIIPSPANTLAASMCPSYTPTDDEIDGPQASTSSGGAIEGLCEKNTQKGWTSVDVANGQTQRERLFEQDEYGPESPIATSSLQGAHESCAPPSIYYTPAAVQYPSSASLIPSSSHAGHPFGFPSSGNTSEASSPSSEDDYSHSATDVETDAPAASSSSGQPVRQRRRRTHASTNGQQRQRRYPCEQGCKDFAAYTKGDLKRHYQSTAHKEKTYFCNIDECEKWFTRVDALKRHINKVHSDEKKEKKMGPRRTTKKQHRKYPY</sequence>
<evidence type="ECO:0000256" key="1">
    <source>
        <dbReference type="PROSITE-ProRule" id="PRU00042"/>
    </source>
</evidence>
<dbReference type="SUPFAM" id="SSF57667">
    <property type="entry name" value="beta-beta-alpha zinc fingers"/>
    <property type="match status" value="1"/>
</dbReference>
<dbReference type="Proteomes" id="UP000807469">
    <property type="component" value="Unassembled WGS sequence"/>
</dbReference>
<feature type="compositionally biased region" description="Basic and acidic residues" evidence="2">
    <location>
        <begin position="353"/>
        <end position="362"/>
    </location>
</feature>
<keyword evidence="1" id="KW-0862">Zinc</keyword>
<dbReference type="InterPro" id="IPR036236">
    <property type="entry name" value="Znf_C2H2_sf"/>
</dbReference>